<accession>L9W2Y1</accession>
<dbReference type="Pfam" id="PF00534">
    <property type="entry name" value="Glycos_transf_1"/>
    <property type="match status" value="1"/>
</dbReference>
<reference evidence="2 3" key="1">
    <citation type="journal article" date="2014" name="PLoS Genet.">
        <title>Phylogenetically driven sequencing of extremely halophilic archaea reveals strategies for static and dynamic osmo-response.</title>
        <authorList>
            <person name="Becker E.A."/>
            <person name="Seitzer P.M."/>
            <person name="Tritt A."/>
            <person name="Larsen D."/>
            <person name="Krusor M."/>
            <person name="Yao A.I."/>
            <person name="Wu D."/>
            <person name="Madern D."/>
            <person name="Eisen J.A."/>
            <person name="Darling A.E."/>
            <person name="Facciotti M.T."/>
        </authorList>
    </citation>
    <scope>NUCLEOTIDE SEQUENCE [LARGE SCALE GENOMIC DNA]</scope>
    <source>
        <strain evidence="2 3">JCM 10635</strain>
    </source>
</reference>
<evidence type="ECO:0000313" key="3">
    <source>
        <dbReference type="Proteomes" id="UP000011690"/>
    </source>
</evidence>
<dbReference type="Gene3D" id="3.40.50.2000">
    <property type="entry name" value="Glycogen Phosphorylase B"/>
    <property type="match status" value="2"/>
</dbReference>
<dbReference type="eggNOG" id="arCOG01407">
    <property type="taxonomic scope" value="Archaea"/>
</dbReference>
<dbReference type="EMBL" id="AOHY01000059">
    <property type="protein sequence ID" value="ELY42683.1"/>
    <property type="molecule type" value="Genomic_DNA"/>
</dbReference>
<dbReference type="SUPFAM" id="SSF53756">
    <property type="entry name" value="UDP-Glycosyltransferase/glycogen phosphorylase"/>
    <property type="match status" value="1"/>
</dbReference>
<dbReference type="GO" id="GO:0016757">
    <property type="term" value="F:glycosyltransferase activity"/>
    <property type="evidence" value="ECO:0007669"/>
    <property type="project" value="InterPro"/>
</dbReference>
<dbReference type="InterPro" id="IPR001296">
    <property type="entry name" value="Glyco_trans_1"/>
</dbReference>
<dbReference type="Proteomes" id="UP000011690">
    <property type="component" value="Unassembled WGS sequence"/>
</dbReference>
<feature type="domain" description="Glycosyl transferase family 1" evidence="1">
    <location>
        <begin position="175"/>
        <end position="271"/>
    </location>
</feature>
<dbReference type="AlphaFoldDB" id="L9W2Y1"/>
<proteinExistence type="predicted"/>
<gene>
    <name evidence="2" type="ORF">C494_20313</name>
</gene>
<evidence type="ECO:0000313" key="2">
    <source>
        <dbReference type="EMBL" id="ELY42683.1"/>
    </source>
</evidence>
<dbReference type="STRING" id="1227500.C494_20313"/>
<protein>
    <submittedName>
        <fullName evidence="2">Group 1 glycosyl transferase</fullName>
    </submittedName>
</protein>
<comment type="caution">
    <text evidence="2">The sequence shown here is derived from an EMBL/GenBank/DDBJ whole genome shotgun (WGS) entry which is preliminary data.</text>
</comment>
<evidence type="ECO:0000259" key="1">
    <source>
        <dbReference type="Pfam" id="PF00534"/>
    </source>
</evidence>
<sequence>MKVLNLVTTPRPFFNQQCDILRENGIEITTLQVPGRETQDQSRSLLDFVRFYPHVLDECDSSYDIVHANFGLTAPFALLQPHRPVVLTLWGTDLMGKYGQISRVSANFCDEVILPSSVMSEGLGVDHKIVPFGVDKSKFKPINKYQARKEIGWENEENILLFPYTPSREVKNYKLAEDIVASLSNDATIKQISDVSYNKMPLYMNASDAILITSKRESGPMVVKEAALCNVPVVSTDVGFTKDVLCDVSNSTVSDDKQKLVESLDFILSSNASSDGREILVDEVSVEKMGDRLINIYKSLM</sequence>
<keyword evidence="3" id="KW-1185">Reference proteome</keyword>
<dbReference type="OrthoDB" id="193395at2157"/>
<keyword evidence="2" id="KW-0808">Transferase</keyword>
<name>L9W2Y1_9EURY</name>
<organism evidence="2 3">
    <name type="scientific">Natronorubrum bangense JCM 10635</name>
    <dbReference type="NCBI Taxonomy" id="1227500"/>
    <lineage>
        <taxon>Archaea</taxon>
        <taxon>Methanobacteriati</taxon>
        <taxon>Methanobacteriota</taxon>
        <taxon>Stenosarchaea group</taxon>
        <taxon>Halobacteria</taxon>
        <taxon>Halobacteriales</taxon>
        <taxon>Natrialbaceae</taxon>
        <taxon>Natronorubrum</taxon>
    </lineage>
</organism>